<dbReference type="AlphaFoldDB" id="A0A506URP7"/>
<feature type="signal peptide" evidence="1">
    <location>
        <begin position="1"/>
        <end position="30"/>
    </location>
</feature>
<accession>A0A506URP7</accession>
<dbReference type="RefSeq" id="WP_165600347.1">
    <property type="nucleotide sequence ID" value="NZ_SORZ01000001.1"/>
</dbReference>
<dbReference type="Proteomes" id="UP000315037">
    <property type="component" value="Unassembled WGS sequence"/>
</dbReference>
<evidence type="ECO:0000313" key="2">
    <source>
        <dbReference type="EMBL" id="TPW35982.1"/>
    </source>
</evidence>
<name>A0A506URP7_9PROT</name>
<reference evidence="2 3" key="1">
    <citation type="submission" date="2019-03" db="EMBL/GenBank/DDBJ databases">
        <title>The complete genome sequence of Neokomagataea sp. Jb2 NBRC113641.</title>
        <authorList>
            <person name="Chua K.-O."/>
            <person name="Chan K.-G."/>
            <person name="See-Too W.-S."/>
        </authorList>
    </citation>
    <scope>NUCLEOTIDE SEQUENCE [LARGE SCALE GENOMIC DNA]</scope>
    <source>
        <strain evidence="2 3">Jb2</strain>
    </source>
</reference>
<dbReference type="EMBL" id="SORZ01000001">
    <property type="protein sequence ID" value="TPW35982.1"/>
    <property type="molecule type" value="Genomic_DNA"/>
</dbReference>
<keyword evidence="1" id="KW-0732">Signal</keyword>
<organism evidence="2 3">
    <name type="scientific">Oecophyllibacter saccharovorans</name>
    <dbReference type="NCBI Taxonomy" id="2558360"/>
    <lineage>
        <taxon>Bacteria</taxon>
        <taxon>Pseudomonadati</taxon>
        <taxon>Pseudomonadota</taxon>
        <taxon>Alphaproteobacteria</taxon>
        <taxon>Acetobacterales</taxon>
        <taxon>Acetobacteraceae</taxon>
        <taxon>Oecophyllibacter</taxon>
    </lineage>
</organism>
<proteinExistence type="predicted"/>
<evidence type="ECO:0000313" key="3">
    <source>
        <dbReference type="Proteomes" id="UP000315037"/>
    </source>
</evidence>
<sequence length="187" mass="19663">MTSPLKPFISLVMAGFLAGTVFLSAGPASAQSVFGPLPVQSQFQTFVADGHPVEELDESFGPSAVVFQKRLVGPGQTKLFVAVAVSNAYFPCGNNLTGHSMMLGSWNSQPPVLQSDPQALVLEGVVCRSGFVLAHSGPEQSERLAALLQADLKAQPSGRLALKLGTHTVFLAPASPQSQVQLLHMLP</sequence>
<feature type="chain" id="PRO_5021480826" evidence="1">
    <location>
        <begin position="31"/>
        <end position="187"/>
    </location>
</feature>
<protein>
    <submittedName>
        <fullName evidence="2">Uncharacterized protein</fullName>
    </submittedName>
</protein>
<evidence type="ECO:0000256" key="1">
    <source>
        <dbReference type="SAM" id="SignalP"/>
    </source>
</evidence>
<comment type="caution">
    <text evidence="2">The sequence shown here is derived from an EMBL/GenBank/DDBJ whole genome shotgun (WGS) entry which is preliminary data.</text>
</comment>
<gene>
    <name evidence="2" type="ORF">E3202_03455</name>
</gene>
<keyword evidence="3" id="KW-1185">Reference proteome</keyword>